<comment type="caution">
    <text evidence="2">The sequence shown here is derived from an EMBL/GenBank/DDBJ whole genome shotgun (WGS) entry which is preliminary data.</text>
</comment>
<evidence type="ECO:0000256" key="1">
    <source>
        <dbReference type="SAM" id="Phobius"/>
    </source>
</evidence>
<dbReference type="EMBL" id="LAZR01000719">
    <property type="protein sequence ID" value="KKN59669.1"/>
    <property type="molecule type" value="Genomic_DNA"/>
</dbReference>
<name>A0A0F9RXU5_9ZZZZ</name>
<feature type="transmembrane region" description="Helical" evidence="1">
    <location>
        <begin position="15"/>
        <end position="32"/>
    </location>
</feature>
<keyword evidence="1" id="KW-0472">Membrane</keyword>
<keyword evidence="1" id="KW-1133">Transmembrane helix</keyword>
<dbReference type="AlphaFoldDB" id="A0A0F9RXU5"/>
<proteinExistence type="predicted"/>
<accession>A0A0F9RXU5</accession>
<organism evidence="2">
    <name type="scientific">marine sediment metagenome</name>
    <dbReference type="NCBI Taxonomy" id="412755"/>
    <lineage>
        <taxon>unclassified sequences</taxon>
        <taxon>metagenomes</taxon>
        <taxon>ecological metagenomes</taxon>
    </lineage>
</organism>
<sequence length="209" mass="23221">MTVEAINAYFTPLDYALYLGAVFVIMVVWYQWKWSKICRTSILVLVQKADGHGDYQLAPQTGGSVRLVDPKTKLMQFWPINELSTIAIPYPGVGFVPAFLQKTIRMVIVSEEDWEPITNRSPDRTLVASPAFLGNLMGEQITAAVLTVNKEVLDSVAGLVRRLNKLVSPTMFYIGIGLVIAMMGFVAYQIIPMATQIEIIQEAIGIIQP</sequence>
<keyword evidence="1" id="KW-0812">Transmembrane</keyword>
<feature type="transmembrane region" description="Helical" evidence="1">
    <location>
        <begin position="171"/>
        <end position="191"/>
    </location>
</feature>
<protein>
    <submittedName>
        <fullName evidence="2">Uncharacterized protein</fullName>
    </submittedName>
</protein>
<gene>
    <name evidence="2" type="ORF">LCGC14_0539960</name>
</gene>
<evidence type="ECO:0000313" key="2">
    <source>
        <dbReference type="EMBL" id="KKN59669.1"/>
    </source>
</evidence>
<reference evidence="2" key="1">
    <citation type="journal article" date="2015" name="Nature">
        <title>Complex archaea that bridge the gap between prokaryotes and eukaryotes.</title>
        <authorList>
            <person name="Spang A."/>
            <person name="Saw J.H."/>
            <person name="Jorgensen S.L."/>
            <person name="Zaremba-Niedzwiedzka K."/>
            <person name="Martijn J."/>
            <person name="Lind A.E."/>
            <person name="van Eijk R."/>
            <person name="Schleper C."/>
            <person name="Guy L."/>
            <person name="Ettema T.J."/>
        </authorList>
    </citation>
    <scope>NUCLEOTIDE SEQUENCE</scope>
</reference>